<proteinExistence type="predicted"/>
<dbReference type="EMBL" id="BK015301">
    <property type="protein sequence ID" value="DAE00442.1"/>
    <property type="molecule type" value="Genomic_DNA"/>
</dbReference>
<evidence type="ECO:0000313" key="1">
    <source>
        <dbReference type="EMBL" id="DAE00442.1"/>
    </source>
</evidence>
<name>A0A8S5P0F2_9CAUD</name>
<protein>
    <submittedName>
        <fullName evidence="1">Uncharacterized protein</fullName>
    </submittedName>
</protein>
<accession>A0A8S5P0F2</accession>
<sequence length="416" mass="47569">MYKHVKDVFNDKCNLSFDTKFTQKVERYLNQLITKSDEDSQFWGGPLTGTHKITFTNNDRGRWFEEILGIDESDVEDDLNLIIDAVKYKVAGDPLSLSCVWLCHSLWNSAKLSKEKKQKAMSDVMMVMCIRFLTSRMNRHWPFPCSKAVAEATLASMSNRYAIKRLGSWLAVIRERADDTVDMVNGIHKHAINRMDIDMKSSGHTNSVVYVVIDNATRIKEMLKGIYNLQKMVQESGLKINSTSATYIETDGESILKDKEQSLEIYKNYLNDIIGDKPSFIKLDLVSIIENANKTMPPQMFRNTLGYISDVYSKNNQDKIELSDLIERIMTHLLVYLYSNRNAMKNKSDIPGLLSKLKGIYTSSRTTDPLLLGIRDDMEKVVKRATKVKSTPAIAATRTGILLYIVLRAFTRNYYS</sequence>
<organism evidence="1">
    <name type="scientific">Myoviridae sp. ctLnO19</name>
    <dbReference type="NCBI Taxonomy" id="2825085"/>
    <lineage>
        <taxon>Viruses</taxon>
        <taxon>Duplodnaviria</taxon>
        <taxon>Heunggongvirae</taxon>
        <taxon>Uroviricota</taxon>
        <taxon>Caudoviricetes</taxon>
    </lineage>
</organism>
<reference evidence="1" key="1">
    <citation type="journal article" date="2021" name="Proc. Natl. Acad. Sci. U.S.A.">
        <title>A Catalog of Tens of Thousands of Viruses from Human Metagenomes Reveals Hidden Associations with Chronic Diseases.</title>
        <authorList>
            <person name="Tisza M.J."/>
            <person name="Buck C.B."/>
        </authorList>
    </citation>
    <scope>NUCLEOTIDE SEQUENCE</scope>
    <source>
        <strain evidence="1">CtLnO19</strain>
    </source>
</reference>